<evidence type="ECO:0000313" key="1">
    <source>
        <dbReference type="EMBL" id="OAL10535.1"/>
    </source>
</evidence>
<dbReference type="EMBL" id="LWUJ01000010">
    <property type="protein sequence ID" value="OAL10535.1"/>
    <property type="molecule type" value="Genomic_DNA"/>
</dbReference>
<gene>
    <name evidence="1" type="ORF">A6V39_00525</name>
</gene>
<proteinExistence type="predicted"/>
<reference evidence="2" key="1">
    <citation type="submission" date="2016-04" db="EMBL/GenBank/DDBJ databases">
        <authorList>
            <person name="Quiroz-Castaneda R.E."/>
            <person name="Martinez-Ocampo F."/>
        </authorList>
    </citation>
    <scope>NUCLEOTIDE SEQUENCE [LARGE SCALE GENOMIC DNA]</scope>
    <source>
        <strain evidence="2">INIFAP01</strain>
    </source>
</reference>
<dbReference type="AlphaFoldDB" id="A0A1A9QEZ5"/>
<dbReference type="RefSeq" id="WP_187149769.1">
    <property type="nucleotide sequence ID" value="NZ_LWUJ01000010.1"/>
</dbReference>
<dbReference type="STRING" id="432608.A6V39_00525"/>
<comment type="caution">
    <text evidence="1">The sequence shown here is derived from an EMBL/GenBank/DDBJ whole genome shotgun (WGS) entry which is preliminary data.</text>
</comment>
<keyword evidence="2" id="KW-1185">Reference proteome</keyword>
<name>A0A1A9QEZ5_9MOLU</name>
<organism evidence="1 2">
    <name type="scientific">Candidatus Mycoplasma haematobovis</name>
    <dbReference type="NCBI Taxonomy" id="432608"/>
    <lineage>
        <taxon>Bacteria</taxon>
        <taxon>Bacillati</taxon>
        <taxon>Mycoplasmatota</taxon>
        <taxon>Mollicutes</taxon>
        <taxon>Mycoplasmataceae</taxon>
        <taxon>Mycoplasma</taxon>
    </lineage>
</organism>
<dbReference type="Proteomes" id="UP000077623">
    <property type="component" value="Unassembled WGS sequence"/>
</dbReference>
<accession>A0A1A9QEZ5</accession>
<sequence length="133" mass="14385">MTTSLKIGLGATIGTGVVGGTAGISYVLSQPKNLKEDLERGEHKPLNIKGDDASWKALVDKYIADPQTGGVGKIKNLNIVAPTPPETQPHPGIKQLRDQCEKLFKKTNKDKDYQQAKIDATNWCTNKNISVTA</sequence>
<protein>
    <submittedName>
        <fullName evidence="1">Uncharacterized protein</fullName>
    </submittedName>
</protein>
<evidence type="ECO:0000313" key="2">
    <source>
        <dbReference type="Proteomes" id="UP000077623"/>
    </source>
</evidence>